<reference evidence="2 3" key="1">
    <citation type="submission" date="2021-08" db="EMBL/GenBank/DDBJ databases">
        <title>Draft Genome Sequence of Phanerochaete sordida strain YK-624.</title>
        <authorList>
            <person name="Mori T."/>
            <person name="Dohra H."/>
            <person name="Suzuki T."/>
            <person name="Kawagishi H."/>
            <person name="Hirai H."/>
        </authorList>
    </citation>
    <scope>NUCLEOTIDE SEQUENCE [LARGE SCALE GENOMIC DNA]</scope>
    <source>
        <strain evidence="2 3">YK-624</strain>
    </source>
</reference>
<evidence type="ECO:0000313" key="2">
    <source>
        <dbReference type="EMBL" id="GJE86150.1"/>
    </source>
</evidence>
<feature type="region of interest" description="Disordered" evidence="1">
    <location>
        <begin position="56"/>
        <end position="77"/>
    </location>
</feature>
<evidence type="ECO:0000313" key="3">
    <source>
        <dbReference type="Proteomes" id="UP000703269"/>
    </source>
</evidence>
<feature type="compositionally biased region" description="Polar residues" evidence="1">
    <location>
        <begin position="56"/>
        <end position="75"/>
    </location>
</feature>
<proteinExistence type="predicted"/>
<sequence>MPHCDLEGRLRYEDAVLNGALALPSRRREDEAEEYDVYLFWPSSPESHALLSEQLSRGNVSQQASSPTVYRPSTDTARRASAYPSVYRPSLDSEDGVDILAAARPSSPSYSFISDYVFPEREPETVMDVAGYSRIFTAGLTLTSRQITRHIGGMYRDLRRLFTQSAWLGHTRP</sequence>
<dbReference type="Proteomes" id="UP000703269">
    <property type="component" value="Unassembled WGS sequence"/>
</dbReference>
<name>A0A9P3G1F7_9APHY</name>
<protein>
    <submittedName>
        <fullName evidence="2">Uncharacterized protein</fullName>
    </submittedName>
</protein>
<comment type="caution">
    <text evidence="2">The sequence shown here is derived from an EMBL/GenBank/DDBJ whole genome shotgun (WGS) entry which is preliminary data.</text>
</comment>
<dbReference type="EMBL" id="BPQB01000003">
    <property type="protein sequence ID" value="GJE86150.1"/>
    <property type="molecule type" value="Genomic_DNA"/>
</dbReference>
<accession>A0A9P3G1F7</accession>
<gene>
    <name evidence="2" type="ORF">PsYK624_022300</name>
</gene>
<organism evidence="2 3">
    <name type="scientific">Phanerochaete sordida</name>
    <dbReference type="NCBI Taxonomy" id="48140"/>
    <lineage>
        <taxon>Eukaryota</taxon>
        <taxon>Fungi</taxon>
        <taxon>Dikarya</taxon>
        <taxon>Basidiomycota</taxon>
        <taxon>Agaricomycotina</taxon>
        <taxon>Agaricomycetes</taxon>
        <taxon>Polyporales</taxon>
        <taxon>Phanerochaetaceae</taxon>
        <taxon>Phanerochaete</taxon>
    </lineage>
</organism>
<keyword evidence="3" id="KW-1185">Reference proteome</keyword>
<evidence type="ECO:0000256" key="1">
    <source>
        <dbReference type="SAM" id="MobiDB-lite"/>
    </source>
</evidence>
<dbReference type="AlphaFoldDB" id="A0A9P3G1F7"/>